<protein>
    <submittedName>
        <fullName evidence="2">Uncharacterized protein</fullName>
    </submittedName>
</protein>
<accession>B6YSE1</accession>
<gene>
    <name evidence="2" type="ordered locus">CFPG_P4-2</name>
</gene>
<evidence type="ECO:0000313" key="3">
    <source>
        <dbReference type="Proteomes" id="UP000000723"/>
    </source>
</evidence>
<proteinExistence type="predicted"/>
<organism evidence="2 3">
    <name type="scientific">Azobacteroides pseudotrichonymphae genomovar. CFP2</name>
    <dbReference type="NCBI Taxonomy" id="511995"/>
    <lineage>
        <taxon>Bacteria</taxon>
        <taxon>Pseudomonadati</taxon>
        <taxon>Bacteroidota</taxon>
        <taxon>Bacteroidia</taxon>
        <taxon>Bacteroidales</taxon>
        <taxon>Candidatus Azobacteroides</taxon>
    </lineage>
</organism>
<dbReference type="Proteomes" id="UP000000723">
    <property type="component" value="Plasmid pCFPG4"/>
</dbReference>
<dbReference type="EMBL" id="AP010660">
    <property type="protein sequence ID" value="BAG84113.1"/>
    <property type="molecule type" value="Genomic_DNA"/>
</dbReference>
<reference evidence="3" key="1">
    <citation type="journal article" date="2008" name="Science">
        <title>Genome of an endosymbiont coupling N2 fixation to cellulolysis within RT protist cells in termite gut.</title>
        <authorList>
            <person name="Hongoh Y."/>
            <person name="Sharma V.K."/>
            <person name="Prakash T."/>
            <person name="Noda S."/>
            <person name="Toh H."/>
            <person name="Taylor T.D."/>
            <person name="Kudo T."/>
            <person name="Sakaki Y."/>
            <person name="Toyoda A."/>
            <person name="Hattori M."/>
            <person name="Ohkuma M."/>
        </authorList>
    </citation>
    <scope>NUCLEOTIDE SEQUENCE [LARGE SCALE GENOMIC DNA]</scope>
    <source>
        <plasmid evidence="3">pCFPG4</plasmid>
    </source>
</reference>
<keyword evidence="1" id="KW-0175">Coiled coil</keyword>
<keyword evidence="3" id="KW-1185">Reference proteome</keyword>
<feature type="coiled-coil region" evidence="1">
    <location>
        <begin position="41"/>
        <end position="80"/>
    </location>
</feature>
<evidence type="ECO:0000313" key="2">
    <source>
        <dbReference type="EMBL" id="BAG84113.1"/>
    </source>
</evidence>
<name>B6YSE1_AZOPC</name>
<geneLocation type="plasmid" evidence="2 3">
    <name>pCFPG4</name>
</geneLocation>
<sequence length="137" mass="15351">MLTCLVRQVSILPRDGGLISAITAACKAVRKALSCKQEDFMKSVDELKQEYAVKLAALKKEKSEALKRAMERERKKLSLESKKNRKLDAHLKIILGGYILADIKQRKDKVLLGKIAETLKNDDDKKLILSVLSSEGK</sequence>
<dbReference type="RefSeq" id="WP_012572985.1">
    <property type="nucleotide sequence ID" value="NC_011563.1"/>
</dbReference>
<keyword evidence="2" id="KW-0614">Plasmid</keyword>
<dbReference type="HOGENOM" id="CLU_1861108_0_0_10"/>
<dbReference type="AlphaFoldDB" id="B6YSE1"/>
<dbReference type="PROSITE" id="PS51257">
    <property type="entry name" value="PROKAR_LIPOPROTEIN"/>
    <property type="match status" value="1"/>
</dbReference>
<evidence type="ECO:0000256" key="1">
    <source>
        <dbReference type="SAM" id="Coils"/>
    </source>
</evidence>
<dbReference type="KEGG" id="aps:CFPG_P4-2"/>